<dbReference type="SUPFAM" id="SSF56784">
    <property type="entry name" value="HAD-like"/>
    <property type="match status" value="1"/>
</dbReference>
<dbReference type="Proteomes" id="UP000199239">
    <property type="component" value="Unassembled WGS sequence"/>
</dbReference>
<reference evidence="6" key="1">
    <citation type="submission" date="2016-10" db="EMBL/GenBank/DDBJ databases">
        <authorList>
            <person name="Varghese N."/>
            <person name="Submissions S."/>
        </authorList>
    </citation>
    <scope>NUCLEOTIDE SEQUENCE [LARGE SCALE GENOMIC DNA]</scope>
    <source>
        <strain evidence="6">DSM 23422</strain>
    </source>
</reference>
<evidence type="ECO:0000256" key="2">
    <source>
        <dbReference type="ARBA" id="ARBA00004818"/>
    </source>
</evidence>
<dbReference type="InterPro" id="IPR023214">
    <property type="entry name" value="HAD_sf"/>
</dbReference>
<organism evidence="5 6">
    <name type="scientific">Sulfitobacter marinus</name>
    <dbReference type="NCBI Taxonomy" id="394264"/>
    <lineage>
        <taxon>Bacteria</taxon>
        <taxon>Pseudomonadati</taxon>
        <taxon>Pseudomonadota</taxon>
        <taxon>Alphaproteobacteria</taxon>
        <taxon>Rhodobacterales</taxon>
        <taxon>Roseobacteraceae</taxon>
        <taxon>Sulfitobacter</taxon>
    </lineage>
</organism>
<evidence type="ECO:0000313" key="6">
    <source>
        <dbReference type="Proteomes" id="UP000199239"/>
    </source>
</evidence>
<dbReference type="AlphaFoldDB" id="A0A1I6PLL3"/>
<comment type="pathway">
    <text evidence="2">Organic acid metabolism; glycolate biosynthesis; glycolate from 2-phosphoglycolate: step 1/1.</text>
</comment>
<gene>
    <name evidence="5" type="ORF">SAMN04488040_0231</name>
</gene>
<dbReference type="InterPro" id="IPR023198">
    <property type="entry name" value="PGP-like_dom2"/>
</dbReference>
<dbReference type="PANTHER" id="PTHR43434:SF1">
    <property type="entry name" value="PHOSPHOGLYCOLATE PHOSPHATASE"/>
    <property type="match status" value="1"/>
</dbReference>
<dbReference type="Pfam" id="PF00702">
    <property type="entry name" value="Hydrolase"/>
    <property type="match status" value="1"/>
</dbReference>
<dbReference type="InterPro" id="IPR050155">
    <property type="entry name" value="HAD-like_hydrolase_sf"/>
</dbReference>
<sequence length="236" mass="24818">MTVIKGILFDKDGTLFDFATTWEAWAHAFLTRLTAEDTARASTIGAAIGFDYSAKSFAANSVVIAGTPKDVVSVLEQHLPEYSQQALIDLINEEAGNAPQIEVTPLVPFLTGLKAQGLHLGVATNDAEEPALAHLDSAGATHLFDFVAGFDSGFGGKPAPGQLLGFARHVALDPAAVAMIGDSTHDLLAAEAAGMLRVGVLTGMASADDLAPFADVVLPNISHLPDWINSWNSQRR</sequence>
<dbReference type="GO" id="GO:0006281">
    <property type="term" value="P:DNA repair"/>
    <property type="evidence" value="ECO:0007669"/>
    <property type="project" value="TreeGrafter"/>
</dbReference>
<dbReference type="STRING" id="394264.SAMN04488040_0231"/>
<protein>
    <recommendedName>
        <fullName evidence="4">phosphoglycolate phosphatase</fullName>
        <ecNumber evidence="4">3.1.3.18</ecNumber>
    </recommendedName>
</protein>
<dbReference type="InterPro" id="IPR006439">
    <property type="entry name" value="HAD-SF_hydro_IA"/>
</dbReference>
<dbReference type="Gene3D" id="3.40.50.1000">
    <property type="entry name" value="HAD superfamily/HAD-like"/>
    <property type="match status" value="1"/>
</dbReference>
<dbReference type="CDD" id="cd01427">
    <property type="entry name" value="HAD_like"/>
    <property type="match status" value="1"/>
</dbReference>
<comment type="similarity">
    <text evidence="3">Belongs to the HAD-like hydrolase superfamily. CbbY/CbbZ/Gph/YieH family.</text>
</comment>
<dbReference type="SFLD" id="SFLDS00003">
    <property type="entry name" value="Haloacid_Dehalogenase"/>
    <property type="match status" value="1"/>
</dbReference>
<comment type="catalytic activity">
    <reaction evidence="1">
        <text>2-phosphoglycolate + H2O = glycolate + phosphate</text>
        <dbReference type="Rhea" id="RHEA:14369"/>
        <dbReference type="ChEBI" id="CHEBI:15377"/>
        <dbReference type="ChEBI" id="CHEBI:29805"/>
        <dbReference type="ChEBI" id="CHEBI:43474"/>
        <dbReference type="ChEBI" id="CHEBI:58033"/>
        <dbReference type="EC" id="3.1.3.18"/>
    </reaction>
</comment>
<dbReference type="SFLD" id="SFLDG01129">
    <property type="entry name" value="C1.5:_HAD__Beta-PGM__Phosphata"/>
    <property type="match status" value="1"/>
</dbReference>
<dbReference type="PRINTS" id="PR00413">
    <property type="entry name" value="HADHALOGNASE"/>
</dbReference>
<dbReference type="PANTHER" id="PTHR43434">
    <property type="entry name" value="PHOSPHOGLYCOLATE PHOSPHATASE"/>
    <property type="match status" value="1"/>
</dbReference>
<dbReference type="RefSeq" id="WP_175498453.1">
    <property type="nucleotide sequence ID" value="NZ_FPAJ01000001.1"/>
</dbReference>
<dbReference type="EC" id="3.1.3.18" evidence="4"/>
<evidence type="ECO:0000256" key="1">
    <source>
        <dbReference type="ARBA" id="ARBA00000830"/>
    </source>
</evidence>
<dbReference type="InterPro" id="IPR036412">
    <property type="entry name" value="HAD-like_sf"/>
</dbReference>
<name>A0A1I6PLL3_9RHOB</name>
<dbReference type="Gene3D" id="1.10.150.240">
    <property type="entry name" value="Putative phosphatase, domain 2"/>
    <property type="match status" value="1"/>
</dbReference>
<accession>A0A1I6PLL3</accession>
<evidence type="ECO:0000256" key="3">
    <source>
        <dbReference type="ARBA" id="ARBA00006171"/>
    </source>
</evidence>
<evidence type="ECO:0000313" key="5">
    <source>
        <dbReference type="EMBL" id="SFS41081.1"/>
    </source>
</evidence>
<dbReference type="EMBL" id="FPAJ01000001">
    <property type="protein sequence ID" value="SFS41081.1"/>
    <property type="molecule type" value="Genomic_DNA"/>
</dbReference>
<evidence type="ECO:0000256" key="4">
    <source>
        <dbReference type="ARBA" id="ARBA00013078"/>
    </source>
</evidence>
<dbReference type="GO" id="GO:0008967">
    <property type="term" value="F:phosphoglycolate phosphatase activity"/>
    <property type="evidence" value="ECO:0007669"/>
    <property type="project" value="UniProtKB-EC"/>
</dbReference>
<dbReference type="GO" id="GO:0005829">
    <property type="term" value="C:cytosol"/>
    <property type="evidence" value="ECO:0007669"/>
    <property type="project" value="TreeGrafter"/>
</dbReference>
<proteinExistence type="inferred from homology"/>
<keyword evidence="6" id="KW-1185">Reference proteome</keyword>